<dbReference type="Proteomes" id="UP001315278">
    <property type="component" value="Unassembled WGS sequence"/>
</dbReference>
<reference evidence="2" key="1">
    <citation type="journal article" date="2021" name="ISME J.">
        <title>Evolutionary origin and ecological implication of a unique nif island in free-living Bradyrhizobium lineages.</title>
        <authorList>
            <person name="Tao J."/>
        </authorList>
    </citation>
    <scope>NUCLEOTIDE SEQUENCE [LARGE SCALE GENOMIC DNA]</scope>
    <source>
        <strain evidence="2">SZCCT0434</strain>
    </source>
</reference>
<sequence length="224" mass="24138">METPSFVEHSKIVNLGSALAMATAEWLAAKAQSGFTESLMSEALLIIPLVEYFTGHGKSTGWNLTGESPELGHGLAKPGDVNIDLVAERGEEKVLLEFKYLKKVGDQRLIKDMVKLAFPKGVNYARLLLVAHSASCQAHGQSKSPLVRAITSADRPAAFQLAKQDSLAKVRSDLDIGHSLTGDEEKHVSRIMSYDPSLADFVVGTVGDCRNAGENVSVFSVSRL</sequence>
<organism evidence="1 2">
    <name type="scientific">Bradyrhizobium jicamae</name>
    <dbReference type="NCBI Taxonomy" id="280332"/>
    <lineage>
        <taxon>Bacteria</taxon>
        <taxon>Pseudomonadati</taxon>
        <taxon>Pseudomonadota</taxon>
        <taxon>Alphaproteobacteria</taxon>
        <taxon>Hyphomicrobiales</taxon>
        <taxon>Nitrobacteraceae</taxon>
        <taxon>Bradyrhizobium</taxon>
    </lineage>
</organism>
<comment type="caution">
    <text evidence="1">The sequence shown here is derived from an EMBL/GenBank/DDBJ whole genome shotgun (WGS) entry which is preliminary data.</text>
</comment>
<evidence type="ECO:0000313" key="1">
    <source>
        <dbReference type="EMBL" id="MBR0797975.1"/>
    </source>
</evidence>
<dbReference type="EMBL" id="JAFCJH010000022">
    <property type="protein sequence ID" value="MBR0797975.1"/>
    <property type="molecule type" value="Genomic_DNA"/>
</dbReference>
<accession>A0ABS5FMG8</accession>
<keyword evidence="2" id="KW-1185">Reference proteome</keyword>
<gene>
    <name evidence="1" type="ORF">JQ615_21530</name>
</gene>
<protein>
    <submittedName>
        <fullName evidence="1">Uncharacterized protein</fullName>
    </submittedName>
</protein>
<evidence type="ECO:0000313" key="2">
    <source>
        <dbReference type="Proteomes" id="UP001315278"/>
    </source>
</evidence>
<dbReference type="RefSeq" id="WP_212493521.1">
    <property type="nucleotide sequence ID" value="NZ_JAFCJH010000022.1"/>
</dbReference>
<name>A0ABS5FMG8_9BRAD</name>
<proteinExistence type="predicted"/>